<feature type="transmembrane region" description="Helical" evidence="1">
    <location>
        <begin position="42"/>
        <end position="61"/>
    </location>
</feature>
<accession>A0A6C0B5Y7</accession>
<evidence type="ECO:0000313" key="2">
    <source>
        <dbReference type="EMBL" id="QHS87470.1"/>
    </source>
</evidence>
<dbReference type="AlphaFoldDB" id="A0A6C0B5Y7"/>
<reference evidence="2" key="1">
    <citation type="journal article" date="2020" name="Nature">
        <title>Giant virus diversity and host interactions through global metagenomics.</title>
        <authorList>
            <person name="Schulz F."/>
            <person name="Roux S."/>
            <person name="Paez-Espino D."/>
            <person name="Jungbluth S."/>
            <person name="Walsh D.A."/>
            <person name="Denef V.J."/>
            <person name="McMahon K.D."/>
            <person name="Konstantinidis K.T."/>
            <person name="Eloe-Fadrosh E.A."/>
            <person name="Kyrpides N.C."/>
            <person name="Woyke T."/>
        </authorList>
    </citation>
    <scope>NUCLEOTIDE SEQUENCE</scope>
    <source>
        <strain evidence="2">GVMAG-M-3300010157-4</strain>
    </source>
</reference>
<sequence>MYIMDFLCNPAQIAAVLGGIFLCKILYSVITQKKSELIMRPIIAILVVVVIGVVTIVNYSCDSTNNYLAWGLVGLFAVYLVNRLMRK</sequence>
<feature type="transmembrane region" description="Helical" evidence="1">
    <location>
        <begin position="67"/>
        <end position="85"/>
    </location>
</feature>
<dbReference type="EMBL" id="MN739081">
    <property type="protein sequence ID" value="QHS87470.1"/>
    <property type="molecule type" value="Genomic_DNA"/>
</dbReference>
<keyword evidence="1" id="KW-0472">Membrane</keyword>
<proteinExistence type="predicted"/>
<keyword evidence="1" id="KW-0812">Transmembrane</keyword>
<protein>
    <submittedName>
        <fullName evidence="2">Uncharacterized protein</fullName>
    </submittedName>
</protein>
<keyword evidence="1" id="KW-1133">Transmembrane helix</keyword>
<feature type="transmembrane region" description="Helical" evidence="1">
    <location>
        <begin position="12"/>
        <end position="30"/>
    </location>
</feature>
<evidence type="ECO:0000256" key="1">
    <source>
        <dbReference type="SAM" id="Phobius"/>
    </source>
</evidence>
<name>A0A6C0B5Y7_9ZZZZ</name>
<organism evidence="2">
    <name type="scientific">viral metagenome</name>
    <dbReference type="NCBI Taxonomy" id="1070528"/>
    <lineage>
        <taxon>unclassified sequences</taxon>
        <taxon>metagenomes</taxon>
        <taxon>organismal metagenomes</taxon>
    </lineage>
</organism>